<keyword evidence="7 13" id="KW-0479">Metal-binding</keyword>
<keyword evidence="8 13" id="KW-0560">Oxidoreductase</keyword>
<sequence>MSGKKIENWNIVLKVPAVQASLNPAAQELIEKAEKEGVETAWHRYLAQQPQCGFGLLGVCCRNCLLGPCRIDPFGNGPQKGVCGADADTIVARNLLRMIAAGAASHSDHARDIVHVFELVAEGKTKSYSIQDVEKLLTVAKSLGIPTDGRDTLEIARDVAHVLAHEFGKHDEEPLRLIMALAPKRRKEVWQKAGVMPRAIDREVNECMHRTHMGVDADPVNLLLHGARTSLADGWSGSMMATLLSDILFGTPKPIEYVINLGVLKEDYVNIVLHGHNPVLSMKIAEVAMSPEMTELARKYGAKGVNVAGMCCTGNEVLMRLGIPVIGNLLLQELAIITGAVEAMIVDYQCVMPSLATLADCYHTKLITTEPKAKIPGAVYIEFDPANADEIAKKIVTIAIENYPRRNKARVYIPKHKSKAMAGFSVEALLNILGGTLDPLINALKDGTIKGIVAIVGCNNVKVKQDFSHITLTQKLIENDILVVGTGCWAHAAAIHGIFTKEAAEKAGPGLRKVCQALGIPPALHMGSCVDCSRILLVLGALADALGVDIPDLPVAGSAPEPMSEKAVAIGTYFVASGVFVHLGVIPPVLGGKKVTKILTEDIEGILGGKFYVEPDPVKAAETIINVIREKRRKLGWPV</sequence>
<dbReference type="GO" id="GO:0050418">
    <property type="term" value="F:hydroxylamine reductase activity"/>
    <property type="evidence" value="ECO:0007669"/>
    <property type="project" value="TreeGrafter"/>
</dbReference>
<evidence type="ECO:0000256" key="3">
    <source>
        <dbReference type="ARBA" id="ARBA00010689"/>
    </source>
</evidence>
<dbReference type="FunFam" id="3.40.50.2030:FF:000005">
    <property type="entry name" value="Carbon monoxide dehydrogenase"/>
    <property type="match status" value="1"/>
</dbReference>
<dbReference type="Gene3D" id="3.40.50.2030">
    <property type="match status" value="2"/>
</dbReference>
<dbReference type="Gene3D" id="1.20.1270.30">
    <property type="match status" value="1"/>
</dbReference>
<protein>
    <recommendedName>
        <fullName evidence="13">Carbon monoxide dehydrogenase</fullName>
        <ecNumber evidence="13">1.2.7.4</ecNumber>
    </recommendedName>
</protein>
<keyword evidence="9 13" id="KW-0408">Iron</keyword>
<feature type="binding site" evidence="14">
    <location>
        <position position="488"/>
    </location>
    <ligand>
        <name>[Ni-4Fe-4S] cluster</name>
        <dbReference type="ChEBI" id="CHEBI:47739"/>
    </ligand>
</feature>
<reference evidence="15" key="1">
    <citation type="journal article" date="2020" name="mSystems">
        <title>Genome- and Community-Level Interaction Insights into Carbon Utilization and Element Cycling Functions of Hydrothermarchaeota in Hydrothermal Sediment.</title>
        <authorList>
            <person name="Zhou Z."/>
            <person name="Liu Y."/>
            <person name="Xu W."/>
            <person name="Pan J."/>
            <person name="Luo Z.H."/>
            <person name="Li M."/>
        </authorList>
    </citation>
    <scope>NUCLEOTIDE SEQUENCE [LARGE SCALE GENOMIC DNA]</scope>
    <source>
        <strain evidence="15">SpSt-116</strain>
    </source>
</reference>
<name>A0A7C1CDW9_9CREN</name>
<feature type="binding site" evidence="14">
    <location>
        <position position="60"/>
    </location>
    <ligand>
        <name>[4Fe-4S] cluster</name>
        <dbReference type="ChEBI" id="CHEBI:49883"/>
        <label>1</label>
        <note>ligand shared between dimeric partners</note>
    </ligand>
</feature>
<evidence type="ECO:0000256" key="11">
    <source>
        <dbReference type="ARBA" id="ARBA00034454"/>
    </source>
</evidence>
<organism evidence="15">
    <name type="scientific">Thermofilum adornatum</name>
    <dbReference type="NCBI Taxonomy" id="1365176"/>
    <lineage>
        <taxon>Archaea</taxon>
        <taxon>Thermoproteota</taxon>
        <taxon>Thermoprotei</taxon>
        <taxon>Thermofilales</taxon>
        <taxon>Thermofilaceae</taxon>
        <taxon>Thermofilum</taxon>
    </lineage>
</organism>
<evidence type="ECO:0000256" key="5">
    <source>
        <dbReference type="ARBA" id="ARBA00022485"/>
    </source>
</evidence>
<dbReference type="GO" id="GO:0043885">
    <property type="term" value="F:anaerobic carbon-monoxide dehydrogenase activity"/>
    <property type="evidence" value="ECO:0007669"/>
    <property type="project" value="UniProtKB-UniRule"/>
</dbReference>
<dbReference type="InterPro" id="IPR016101">
    <property type="entry name" value="CO_DH_a-bundle"/>
</dbReference>
<keyword evidence="10 13" id="KW-0411">Iron-sulfur</keyword>
<comment type="cofactor">
    <cofactor evidence="1">
        <name>[4Fe-4S] cluster</name>
        <dbReference type="ChEBI" id="CHEBI:49883"/>
    </cofactor>
</comment>
<evidence type="ECO:0000256" key="12">
    <source>
        <dbReference type="ARBA" id="ARBA00048733"/>
    </source>
</evidence>
<dbReference type="InterPro" id="IPR016099">
    <property type="entry name" value="Prismane-like_a/b-sand"/>
</dbReference>
<feature type="binding site" evidence="14">
    <location>
        <position position="276"/>
    </location>
    <ligand>
        <name>[Ni-4Fe-4S] cluster</name>
        <dbReference type="ChEBI" id="CHEBI:47739"/>
    </ligand>
</feature>
<dbReference type="GO" id="GO:0042542">
    <property type="term" value="P:response to hydrogen peroxide"/>
    <property type="evidence" value="ECO:0007669"/>
    <property type="project" value="TreeGrafter"/>
</dbReference>
<dbReference type="EMBL" id="DSAY01000151">
    <property type="protein sequence ID" value="HDP15763.1"/>
    <property type="molecule type" value="Genomic_DNA"/>
</dbReference>
<evidence type="ECO:0000256" key="10">
    <source>
        <dbReference type="ARBA" id="ARBA00023014"/>
    </source>
</evidence>
<dbReference type="GO" id="GO:0006091">
    <property type="term" value="P:generation of precursor metabolites and energy"/>
    <property type="evidence" value="ECO:0007669"/>
    <property type="project" value="InterPro"/>
</dbReference>
<evidence type="ECO:0000313" key="15">
    <source>
        <dbReference type="EMBL" id="HDP15763.1"/>
    </source>
</evidence>
<gene>
    <name evidence="15" type="primary">cooS</name>
    <name evidence="15" type="ORF">ENN26_08355</name>
</gene>
<dbReference type="NCBIfam" id="TIGR01702">
    <property type="entry name" value="CO_DH_cata"/>
    <property type="match status" value="1"/>
</dbReference>
<dbReference type="EC" id="1.2.7.4" evidence="13"/>
<evidence type="ECO:0000256" key="1">
    <source>
        <dbReference type="ARBA" id="ARBA00001966"/>
    </source>
</evidence>
<dbReference type="GO" id="GO:0004601">
    <property type="term" value="F:peroxidase activity"/>
    <property type="evidence" value="ECO:0007669"/>
    <property type="project" value="TreeGrafter"/>
</dbReference>
<dbReference type="GO" id="GO:0016151">
    <property type="term" value="F:nickel cation binding"/>
    <property type="evidence" value="ECO:0007669"/>
    <property type="project" value="InterPro"/>
</dbReference>
<dbReference type="SUPFAM" id="SSF56821">
    <property type="entry name" value="Prismane protein-like"/>
    <property type="match status" value="1"/>
</dbReference>
<comment type="caution">
    <text evidence="15">The sequence shown here is derived from an EMBL/GenBank/DDBJ whole genome shotgun (WGS) entry which is preliminary data.</text>
</comment>
<evidence type="ECO:0000256" key="4">
    <source>
        <dbReference type="ARBA" id="ARBA00011738"/>
    </source>
</evidence>
<dbReference type="InterPro" id="IPR004137">
    <property type="entry name" value="HCP/CODH"/>
</dbReference>
<evidence type="ECO:0000256" key="2">
    <source>
        <dbReference type="ARBA" id="ARBA00002452"/>
    </source>
</evidence>
<dbReference type="AlphaFoldDB" id="A0A7C1CDW9"/>
<feature type="binding site" evidence="14">
    <location>
        <position position="83"/>
    </location>
    <ligand>
        <name>[4Fe-4S] cluster</name>
        <dbReference type="ChEBI" id="CHEBI:49883"/>
        <label>2</label>
    </ligand>
</feature>
<comment type="cofactor">
    <cofactor evidence="11">
        <name>[Ni-4Fe-5S] cluster</name>
        <dbReference type="ChEBI" id="CHEBI:177874"/>
    </cofactor>
</comment>
<dbReference type="InterPro" id="IPR011254">
    <property type="entry name" value="Prismane-like_sf"/>
</dbReference>
<dbReference type="CDD" id="cd01915">
    <property type="entry name" value="CODH"/>
    <property type="match status" value="1"/>
</dbReference>
<evidence type="ECO:0000256" key="13">
    <source>
        <dbReference type="PIRNR" id="PIRNR005023"/>
    </source>
</evidence>
<comment type="catalytic activity">
    <reaction evidence="12 13">
        <text>CO + 2 oxidized [2Fe-2S]-[ferredoxin] + H2O = 2 reduced [2Fe-2S]-[ferredoxin] + CO2 + 2 H(+)</text>
        <dbReference type="Rhea" id="RHEA:21040"/>
        <dbReference type="Rhea" id="RHEA-COMP:10000"/>
        <dbReference type="Rhea" id="RHEA-COMP:10001"/>
        <dbReference type="ChEBI" id="CHEBI:15377"/>
        <dbReference type="ChEBI" id="CHEBI:15378"/>
        <dbReference type="ChEBI" id="CHEBI:16526"/>
        <dbReference type="ChEBI" id="CHEBI:17245"/>
        <dbReference type="ChEBI" id="CHEBI:33737"/>
        <dbReference type="ChEBI" id="CHEBI:33738"/>
        <dbReference type="EC" id="1.2.7.4"/>
    </reaction>
</comment>
<dbReference type="GO" id="GO:0051539">
    <property type="term" value="F:4 iron, 4 sulfur cluster binding"/>
    <property type="evidence" value="ECO:0007669"/>
    <property type="project" value="UniProtKB-UniRule"/>
</dbReference>
<feature type="binding site" evidence="14">
    <location>
        <position position="529"/>
    </location>
    <ligand>
        <name>[Ni-4Fe-4S] cluster</name>
        <dbReference type="ChEBI" id="CHEBI:47739"/>
    </ligand>
</feature>
<evidence type="ECO:0000256" key="7">
    <source>
        <dbReference type="ARBA" id="ARBA00022723"/>
    </source>
</evidence>
<dbReference type="Pfam" id="PF03063">
    <property type="entry name" value="Prismane"/>
    <property type="match status" value="1"/>
</dbReference>
<proteinExistence type="inferred from homology"/>
<dbReference type="InterPro" id="IPR010047">
    <property type="entry name" value="CODH"/>
</dbReference>
<feature type="binding site" evidence="14">
    <location>
        <position position="64"/>
    </location>
    <ligand>
        <name>[4Fe-4S] cluster</name>
        <dbReference type="ChEBI" id="CHEBI:49883"/>
        <label>2</label>
    </ligand>
</feature>
<evidence type="ECO:0000256" key="9">
    <source>
        <dbReference type="ARBA" id="ARBA00023004"/>
    </source>
</evidence>
<feature type="binding site" evidence="14">
    <location>
        <position position="61"/>
    </location>
    <ligand>
        <name>[4Fe-4S] cluster</name>
        <dbReference type="ChEBI" id="CHEBI:49883"/>
        <label>2</label>
    </ligand>
</feature>
<dbReference type="PANTHER" id="PTHR30109">
    <property type="entry name" value="HYDROXYLAMINE REDUCTASE"/>
    <property type="match status" value="1"/>
</dbReference>
<comment type="function">
    <text evidence="2">CODH oxidizes carbon monoxide coupled, via CooF, to the reduction of a hydrogen cation by a hydrogenase (possibly CooH).</text>
</comment>
<keyword evidence="5 13" id="KW-0004">4Fe-4S</keyword>
<feature type="binding site" evidence="14">
    <location>
        <position position="52"/>
    </location>
    <ligand>
        <name>[4Fe-4S] cluster</name>
        <dbReference type="ChEBI" id="CHEBI:49883"/>
        <label>1</label>
        <note>ligand shared between dimeric partners</note>
    </ligand>
</feature>
<dbReference type="PANTHER" id="PTHR30109:SF4">
    <property type="entry name" value="CARBON MONOXIDE DEHYDROGENASE"/>
    <property type="match status" value="1"/>
</dbReference>
<accession>A0A7C1CDW9</accession>
<feature type="binding site" evidence="14">
    <location>
        <position position="312"/>
    </location>
    <ligand>
        <name>[Ni-4Fe-4S] cluster</name>
        <dbReference type="ChEBI" id="CHEBI:47739"/>
    </ligand>
</feature>
<feature type="binding site" evidence="14">
    <location>
        <position position="350"/>
    </location>
    <ligand>
        <name>[Ni-4Fe-4S] cluster</name>
        <dbReference type="ChEBI" id="CHEBI:47739"/>
    </ligand>
</feature>
<feature type="binding site" evidence="14">
    <location>
        <position position="458"/>
    </location>
    <ligand>
        <name>[Ni-4Fe-4S] cluster</name>
        <dbReference type="ChEBI" id="CHEBI:47739"/>
    </ligand>
</feature>
<comment type="similarity">
    <text evidence="3">Belongs to the Ni-containing carbon monoxide dehydrogenase family.</text>
</comment>
<keyword evidence="6 14" id="KW-0533">Nickel</keyword>
<dbReference type="FunFam" id="1.20.1270.30:FF:000001">
    <property type="entry name" value="Carbon monoxide dehydrogenase"/>
    <property type="match status" value="1"/>
</dbReference>
<dbReference type="PIRSF" id="PIRSF005023">
    <property type="entry name" value="CODH"/>
    <property type="match status" value="1"/>
</dbReference>
<evidence type="ECO:0000256" key="8">
    <source>
        <dbReference type="ARBA" id="ARBA00023002"/>
    </source>
</evidence>
<comment type="subunit">
    <text evidence="4">Homodimer.</text>
</comment>
<evidence type="ECO:0000256" key="6">
    <source>
        <dbReference type="ARBA" id="ARBA00022596"/>
    </source>
</evidence>
<evidence type="ECO:0000256" key="14">
    <source>
        <dbReference type="PIRSR" id="PIRSR005023-1"/>
    </source>
</evidence>
<feature type="binding site" evidence="14">
    <location>
        <position position="69"/>
    </location>
    <ligand>
        <name>[4Fe-4S] cluster</name>
        <dbReference type="ChEBI" id="CHEBI:49883"/>
        <label>2</label>
    </ligand>
</feature>